<evidence type="ECO:0000256" key="8">
    <source>
        <dbReference type="ARBA" id="ARBA00022777"/>
    </source>
</evidence>
<dbReference type="InterPro" id="IPR003661">
    <property type="entry name" value="HisK_dim/P_dom"/>
</dbReference>
<dbReference type="Gene3D" id="3.30.565.10">
    <property type="entry name" value="Histidine kinase-like ATPase, C-terminal domain"/>
    <property type="match status" value="1"/>
</dbReference>
<keyword evidence="16" id="KW-1185">Reference proteome</keyword>
<dbReference type="AlphaFoldDB" id="A0A7W7Y9Y7"/>
<comment type="subcellular location">
    <subcellularLocation>
        <location evidence="2">Cell membrane</location>
        <topology evidence="2">Multi-pass membrane protein</topology>
    </subcellularLocation>
</comment>
<evidence type="ECO:0000256" key="6">
    <source>
        <dbReference type="ARBA" id="ARBA00022679"/>
    </source>
</evidence>
<dbReference type="InterPro" id="IPR050428">
    <property type="entry name" value="TCS_sensor_his_kinase"/>
</dbReference>
<dbReference type="SUPFAM" id="SSF55874">
    <property type="entry name" value="ATPase domain of HSP90 chaperone/DNA topoisomerase II/histidine kinase"/>
    <property type="match status" value="1"/>
</dbReference>
<dbReference type="InterPro" id="IPR036097">
    <property type="entry name" value="HisK_dim/P_sf"/>
</dbReference>
<dbReference type="PANTHER" id="PTHR45436:SF10">
    <property type="entry name" value="HISTIDINE KINASE"/>
    <property type="match status" value="1"/>
</dbReference>
<feature type="domain" description="Histidine kinase" evidence="13">
    <location>
        <begin position="262"/>
        <end position="475"/>
    </location>
</feature>
<evidence type="ECO:0000259" key="13">
    <source>
        <dbReference type="PROSITE" id="PS50109"/>
    </source>
</evidence>
<evidence type="ECO:0000256" key="5">
    <source>
        <dbReference type="ARBA" id="ARBA00022553"/>
    </source>
</evidence>
<dbReference type="PANTHER" id="PTHR45436">
    <property type="entry name" value="SENSOR HISTIDINE KINASE YKOH"/>
    <property type="match status" value="1"/>
</dbReference>
<proteinExistence type="predicted"/>
<dbReference type="InterPro" id="IPR004358">
    <property type="entry name" value="Sig_transdc_His_kin-like_C"/>
</dbReference>
<keyword evidence="7 12" id="KW-0812">Transmembrane</keyword>
<evidence type="ECO:0000256" key="1">
    <source>
        <dbReference type="ARBA" id="ARBA00000085"/>
    </source>
</evidence>
<sequence length="475" mass="52810">MSLTARFMLGFAVVTTVGLLLLSTQLIHRVERQYFEAIEEPMVDVANILAEIIAADAEDGVLKPQAVEKAVRAAQQRQLNAQIYNLRKAKVDMQVYVTDAQGRVLFDSAGIEKPGAISNHRDVNLTLTGQYGARSSRVSDYDPLSIVMYVGAPIRHEGKIIGMLSVAKPQRGVLAFVWETERWLKWSVITTVLLMLLGIYLAARWATRPLEQLTQHALAVSRGERSSLPHMPGHQMKTLARALEDMRDALEGREYVEHYVQSLTHELKSPVAAILGAGEILQGDVPEPKRARFLQNIRTEAARLRDLLERLLHLAALEKQKKLETHEMVNLAAVFDCAWDHLALIAQAKEVRLERDMAADLMIKGDPWLLELAVGNLLQNAIDFAPKDSVIIARGYRFDSKVTIEIEDCGPGIPDYARERVFERFYSLPRPDSGKKSTGLGLCFVKEVAQLHGGSVELTNREGTAGAKAMLILPG</sequence>
<comment type="catalytic activity">
    <reaction evidence="1">
        <text>ATP + protein L-histidine = ADP + protein N-phospho-L-histidine.</text>
        <dbReference type="EC" id="2.7.13.3"/>
    </reaction>
</comment>
<evidence type="ECO:0000256" key="7">
    <source>
        <dbReference type="ARBA" id="ARBA00022692"/>
    </source>
</evidence>
<keyword evidence="9 12" id="KW-1133">Transmembrane helix</keyword>
<dbReference type="Proteomes" id="UP000590740">
    <property type="component" value="Unassembled WGS sequence"/>
</dbReference>
<dbReference type="InterPro" id="IPR029151">
    <property type="entry name" value="Sensor-like_sf"/>
</dbReference>
<dbReference type="RefSeq" id="WP_184338930.1">
    <property type="nucleotide sequence ID" value="NZ_JACHIG010000002.1"/>
</dbReference>
<dbReference type="GO" id="GO:0000155">
    <property type="term" value="F:phosphorelay sensor kinase activity"/>
    <property type="evidence" value="ECO:0007669"/>
    <property type="project" value="InterPro"/>
</dbReference>
<dbReference type="SMART" id="SM00388">
    <property type="entry name" value="HisKA"/>
    <property type="match status" value="1"/>
</dbReference>
<accession>A0A7W7Y9Y7</accession>
<gene>
    <name evidence="15" type="ORF">HNQ65_001578</name>
</gene>
<dbReference type="PROSITE" id="PS50885">
    <property type="entry name" value="HAMP"/>
    <property type="match status" value="1"/>
</dbReference>
<organism evidence="15 16">
    <name type="scientific">Prosthecobacter vanneervenii</name>
    <dbReference type="NCBI Taxonomy" id="48466"/>
    <lineage>
        <taxon>Bacteria</taxon>
        <taxon>Pseudomonadati</taxon>
        <taxon>Verrucomicrobiota</taxon>
        <taxon>Verrucomicrobiia</taxon>
        <taxon>Verrucomicrobiales</taxon>
        <taxon>Verrucomicrobiaceae</taxon>
        <taxon>Prosthecobacter</taxon>
    </lineage>
</organism>
<dbReference type="InterPro" id="IPR003594">
    <property type="entry name" value="HATPase_dom"/>
</dbReference>
<feature type="domain" description="HAMP" evidence="14">
    <location>
        <begin position="204"/>
        <end position="255"/>
    </location>
</feature>
<keyword evidence="4" id="KW-1003">Cell membrane</keyword>
<reference evidence="15 16" key="1">
    <citation type="submission" date="2020-08" db="EMBL/GenBank/DDBJ databases">
        <title>Genomic Encyclopedia of Type Strains, Phase IV (KMG-IV): sequencing the most valuable type-strain genomes for metagenomic binning, comparative biology and taxonomic classification.</title>
        <authorList>
            <person name="Goeker M."/>
        </authorList>
    </citation>
    <scope>NUCLEOTIDE SEQUENCE [LARGE SCALE GENOMIC DNA]</scope>
    <source>
        <strain evidence="15 16">DSM 12252</strain>
    </source>
</reference>
<dbReference type="SUPFAM" id="SSF47384">
    <property type="entry name" value="Homodimeric domain of signal transducing histidine kinase"/>
    <property type="match status" value="1"/>
</dbReference>
<keyword evidence="5" id="KW-0597">Phosphoprotein</keyword>
<evidence type="ECO:0000256" key="10">
    <source>
        <dbReference type="ARBA" id="ARBA00023012"/>
    </source>
</evidence>
<keyword evidence="10" id="KW-0902">Two-component regulatory system</keyword>
<dbReference type="PROSITE" id="PS50109">
    <property type="entry name" value="HIS_KIN"/>
    <property type="match status" value="1"/>
</dbReference>
<evidence type="ECO:0000256" key="9">
    <source>
        <dbReference type="ARBA" id="ARBA00022989"/>
    </source>
</evidence>
<dbReference type="EMBL" id="JACHIG010000002">
    <property type="protein sequence ID" value="MBB5032010.1"/>
    <property type="molecule type" value="Genomic_DNA"/>
</dbReference>
<dbReference type="SUPFAM" id="SSF103190">
    <property type="entry name" value="Sensory domain-like"/>
    <property type="match status" value="1"/>
</dbReference>
<evidence type="ECO:0000256" key="11">
    <source>
        <dbReference type="ARBA" id="ARBA00023136"/>
    </source>
</evidence>
<evidence type="ECO:0000256" key="12">
    <source>
        <dbReference type="SAM" id="Phobius"/>
    </source>
</evidence>
<evidence type="ECO:0000259" key="14">
    <source>
        <dbReference type="PROSITE" id="PS50885"/>
    </source>
</evidence>
<name>A0A7W7Y9Y7_9BACT</name>
<dbReference type="Gene3D" id="1.10.287.130">
    <property type="match status" value="1"/>
</dbReference>
<evidence type="ECO:0000313" key="16">
    <source>
        <dbReference type="Proteomes" id="UP000590740"/>
    </source>
</evidence>
<dbReference type="InterPro" id="IPR003660">
    <property type="entry name" value="HAMP_dom"/>
</dbReference>
<feature type="transmembrane region" description="Helical" evidence="12">
    <location>
        <begin position="183"/>
        <end position="203"/>
    </location>
</feature>
<dbReference type="NCBIfam" id="NF008312">
    <property type="entry name" value="PRK11100.1"/>
    <property type="match status" value="1"/>
</dbReference>
<protein>
    <recommendedName>
        <fullName evidence="3">histidine kinase</fullName>
        <ecNumber evidence="3">2.7.13.3</ecNumber>
    </recommendedName>
</protein>
<dbReference type="Pfam" id="PF00512">
    <property type="entry name" value="HisKA"/>
    <property type="match status" value="1"/>
</dbReference>
<keyword evidence="8 15" id="KW-0418">Kinase</keyword>
<evidence type="ECO:0000256" key="2">
    <source>
        <dbReference type="ARBA" id="ARBA00004651"/>
    </source>
</evidence>
<evidence type="ECO:0000256" key="4">
    <source>
        <dbReference type="ARBA" id="ARBA00022475"/>
    </source>
</evidence>
<dbReference type="EC" id="2.7.13.3" evidence="3"/>
<dbReference type="CDD" id="cd00082">
    <property type="entry name" value="HisKA"/>
    <property type="match status" value="1"/>
</dbReference>
<evidence type="ECO:0000256" key="3">
    <source>
        <dbReference type="ARBA" id="ARBA00012438"/>
    </source>
</evidence>
<dbReference type="SMART" id="SM00387">
    <property type="entry name" value="HATPase_c"/>
    <property type="match status" value="1"/>
</dbReference>
<dbReference type="PRINTS" id="PR00344">
    <property type="entry name" value="BCTRLSENSOR"/>
</dbReference>
<keyword evidence="6 15" id="KW-0808">Transferase</keyword>
<dbReference type="Gene3D" id="6.10.340.10">
    <property type="match status" value="1"/>
</dbReference>
<dbReference type="GO" id="GO:0005886">
    <property type="term" value="C:plasma membrane"/>
    <property type="evidence" value="ECO:0007669"/>
    <property type="project" value="UniProtKB-SubCell"/>
</dbReference>
<comment type="caution">
    <text evidence="15">The sequence shown here is derived from an EMBL/GenBank/DDBJ whole genome shotgun (WGS) entry which is preliminary data.</text>
</comment>
<dbReference type="Pfam" id="PF00672">
    <property type="entry name" value="HAMP"/>
    <property type="match status" value="1"/>
</dbReference>
<evidence type="ECO:0000313" key="15">
    <source>
        <dbReference type="EMBL" id="MBB5032010.1"/>
    </source>
</evidence>
<dbReference type="InterPro" id="IPR036890">
    <property type="entry name" value="HATPase_C_sf"/>
</dbReference>
<dbReference type="InterPro" id="IPR005467">
    <property type="entry name" value="His_kinase_dom"/>
</dbReference>
<dbReference type="Pfam" id="PF02518">
    <property type="entry name" value="HATPase_c"/>
    <property type="match status" value="1"/>
</dbReference>
<keyword evidence="11 12" id="KW-0472">Membrane</keyword>
<dbReference type="SMART" id="SM00304">
    <property type="entry name" value="HAMP"/>
    <property type="match status" value="1"/>
</dbReference>